<name>A0A128FCI3_9GAMM</name>
<organism evidence="1 2">
    <name type="scientific">Grimontia marina</name>
    <dbReference type="NCBI Taxonomy" id="646534"/>
    <lineage>
        <taxon>Bacteria</taxon>
        <taxon>Pseudomonadati</taxon>
        <taxon>Pseudomonadota</taxon>
        <taxon>Gammaproteobacteria</taxon>
        <taxon>Vibrionales</taxon>
        <taxon>Vibrionaceae</taxon>
        <taxon>Grimontia</taxon>
    </lineage>
</organism>
<reference evidence="2" key="1">
    <citation type="submission" date="2016-02" db="EMBL/GenBank/DDBJ databases">
        <authorList>
            <person name="Rodrigo-Torres Lidia"/>
            <person name="Arahal R.David."/>
        </authorList>
    </citation>
    <scope>NUCLEOTIDE SEQUENCE [LARGE SCALE GENOMIC DNA]</scope>
    <source>
        <strain evidence="2">CECT 8713</strain>
    </source>
</reference>
<dbReference type="EMBL" id="FIZY01000027">
    <property type="protein sequence ID" value="CZF84044.1"/>
    <property type="molecule type" value="Genomic_DNA"/>
</dbReference>
<dbReference type="RefSeq" id="WP_232314446.1">
    <property type="nucleotide sequence ID" value="NZ_CAWRCI010000027.1"/>
</dbReference>
<keyword evidence="2" id="KW-1185">Reference proteome</keyword>
<sequence length="292" mass="33119">MSANLTIDELNTLLKSKMDGRNNRPLDAFCGLSPTQMSKWLYTPFGDTAGMSMTIPADLSKSPVMRYLNVIIEAIINSKGSLKATAKGNLPAKIAKVATALLPEFATAQFNEDISISEFAGNNEDHFTALHYTRLLAEIAKIIQLKRGYFVLGAHAKRTYEKEGISGLYFVMLETAVTHYNWAYLDGWQEDISLQQFWRFMLWRLSCHSDISRLTQEMSIAFHDLIHQIEPSPYCNQQDTLGRMIETRFVSRFLEYFGMVVVNPLRMTPEGKPITPKATLQPLLKQTFSFTV</sequence>
<dbReference type="Proteomes" id="UP000073601">
    <property type="component" value="Unassembled WGS sequence"/>
</dbReference>
<evidence type="ECO:0000313" key="2">
    <source>
        <dbReference type="Proteomes" id="UP000073601"/>
    </source>
</evidence>
<dbReference type="AlphaFoldDB" id="A0A128FCI3"/>
<evidence type="ECO:0000313" key="1">
    <source>
        <dbReference type="EMBL" id="CZF84044.1"/>
    </source>
</evidence>
<protein>
    <submittedName>
        <fullName evidence="1">Uncharacterized protein</fullName>
    </submittedName>
</protein>
<gene>
    <name evidence="1" type="ORF">GMA8713_02922</name>
</gene>
<accession>A0A128FCI3</accession>
<proteinExistence type="predicted"/>